<organism evidence="1 2">
    <name type="scientific">Ceratodon purpureus</name>
    <name type="common">Fire moss</name>
    <name type="synonym">Dicranum purpureum</name>
    <dbReference type="NCBI Taxonomy" id="3225"/>
    <lineage>
        <taxon>Eukaryota</taxon>
        <taxon>Viridiplantae</taxon>
        <taxon>Streptophyta</taxon>
        <taxon>Embryophyta</taxon>
        <taxon>Bryophyta</taxon>
        <taxon>Bryophytina</taxon>
        <taxon>Bryopsida</taxon>
        <taxon>Dicranidae</taxon>
        <taxon>Pseudoditrichales</taxon>
        <taxon>Ditrichaceae</taxon>
        <taxon>Ceratodon</taxon>
    </lineage>
</organism>
<accession>A0A8T0IF50</accession>
<evidence type="ECO:0000313" key="2">
    <source>
        <dbReference type="Proteomes" id="UP000822688"/>
    </source>
</evidence>
<dbReference type="PROSITE" id="PS51257">
    <property type="entry name" value="PROKAR_LIPOPROTEIN"/>
    <property type="match status" value="1"/>
</dbReference>
<reference evidence="1" key="1">
    <citation type="submission" date="2020-06" db="EMBL/GenBank/DDBJ databases">
        <title>WGS assembly of Ceratodon purpureus strain R40.</title>
        <authorList>
            <person name="Carey S.B."/>
            <person name="Jenkins J."/>
            <person name="Shu S."/>
            <person name="Lovell J.T."/>
            <person name="Sreedasyam A."/>
            <person name="Maumus F."/>
            <person name="Tiley G.P."/>
            <person name="Fernandez-Pozo N."/>
            <person name="Barry K."/>
            <person name="Chen C."/>
            <person name="Wang M."/>
            <person name="Lipzen A."/>
            <person name="Daum C."/>
            <person name="Saski C.A."/>
            <person name="Payton A.C."/>
            <person name="Mcbreen J.C."/>
            <person name="Conrad R.E."/>
            <person name="Kollar L.M."/>
            <person name="Olsson S."/>
            <person name="Huttunen S."/>
            <person name="Landis J.B."/>
            <person name="Wickett N.J."/>
            <person name="Johnson M.G."/>
            <person name="Rensing S.A."/>
            <person name="Grimwood J."/>
            <person name="Schmutz J."/>
            <person name="Mcdaniel S.F."/>
        </authorList>
    </citation>
    <scope>NUCLEOTIDE SEQUENCE</scope>
    <source>
        <strain evidence="1">R40</strain>
    </source>
</reference>
<sequence>MNRTHTTCAQQFSQSWSLACKSSILMVDHVHDQLLNDVTSTHEFCQSFSGYNISTKMPLETNILHVDSKSRSVQGMKIGSTTVGGKSVRVSKHNLRVVISSKRPCDRQ</sequence>
<comment type="caution">
    <text evidence="1">The sequence shown here is derived from an EMBL/GenBank/DDBJ whole genome shotgun (WGS) entry which is preliminary data.</text>
</comment>
<keyword evidence="2" id="KW-1185">Reference proteome</keyword>
<protein>
    <submittedName>
        <fullName evidence="1">Uncharacterized protein</fullName>
    </submittedName>
</protein>
<proteinExistence type="predicted"/>
<dbReference type="AlphaFoldDB" id="A0A8T0IF50"/>
<dbReference type="Proteomes" id="UP000822688">
    <property type="component" value="Chromosome 4"/>
</dbReference>
<dbReference type="EMBL" id="CM026424">
    <property type="protein sequence ID" value="KAG0581138.1"/>
    <property type="molecule type" value="Genomic_DNA"/>
</dbReference>
<name>A0A8T0IF50_CERPU</name>
<gene>
    <name evidence="1" type="ORF">KC19_4G227600</name>
</gene>
<evidence type="ECO:0000313" key="1">
    <source>
        <dbReference type="EMBL" id="KAG0581138.1"/>
    </source>
</evidence>